<sequence length="55" mass="6278">MTYTCIHGLVHARKDWEAVLKADWLVSLPKHDGWLDKRTGEKVGGCLIEYVKVNP</sequence>
<dbReference type="AlphaFoldDB" id="A0A0F9LH07"/>
<gene>
    <name evidence="1" type="ORF">LCGC14_1510100</name>
</gene>
<proteinExistence type="predicted"/>
<reference evidence="1" key="1">
    <citation type="journal article" date="2015" name="Nature">
        <title>Complex archaea that bridge the gap between prokaryotes and eukaryotes.</title>
        <authorList>
            <person name="Spang A."/>
            <person name="Saw J.H."/>
            <person name="Jorgensen S.L."/>
            <person name="Zaremba-Niedzwiedzka K."/>
            <person name="Martijn J."/>
            <person name="Lind A.E."/>
            <person name="van Eijk R."/>
            <person name="Schleper C."/>
            <person name="Guy L."/>
            <person name="Ettema T.J."/>
        </authorList>
    </citation>
    <scope>NUCLEOTIDE SEQUENCE</scope>
</reference>
<evidence type="ECO:0000313" key="1">
    <source>
        <dbReference type="EMBL" id="KKM63565.1"/>
    </source>
</evidence>
<comment type="caution">
    <text evidence="1">The sequence shown here is derived from an EMBL/GenBank/DDBJ whole genome shotgun (WGS) entry which is preliminary data.</text>
</comment>
<dbReference type="EMBL" id="LAZR01011072">
    <property type="protein sequence ID" value="KKM63565.1"/>
    <property type="molecule type" value="Genomic_DNA"/>
</dbReference>
<accession>A0A0F9LH07</accession>
<organism evidence="1">
    <name type="scientific">marine sediment metagenome</name>
    <dbReference type="NCBI Taxonomy" id="412755"/>
    <lineage>
        <taxon>unclassified sequences</taxon>
        <taxon>metagenomes</taxon>
        <taxon>ecological metagenomes</taxon>
    </lineage>
</organism>
<protein>
    <submittedName>
        <fullName evidence="1">Uncharacterized protein</fullName>
    </submittedName>
</protein>
<name>A0A0F9LH07_9ZZZZ</name>